<keyword evidence="2" id="KW-1185">Reference proteome</keyword>
<protein>
    <submittedName>
        <fullName evidence="1">Citrate synthase</fullName>
    </submittedName>
</protein>
<evidence type="ECO:0000313" key="2">
    <source>
        <dbReference type="Proteomes" id="UP000198788"/>
    </source>
</evidence>
<dbReference type="EMBL" id="FOZV01000008">
    <property type="protein sequence ID" value="SFS84413.1"/>
    <property type="molecule type" value="Genomic_DNA"/>
</dbReference>
<evidence type="ECO:0000313" key="1">
    <source>
        <dbReference type="EMBL" id="SFS84413.1"/>
    </source>
</evidence>
<proteinExistence type="predicted"/>
<dbReference type="STRING" id="871741.SAMN05192570_2976"/>
<reference evidence="2" key="1">
    <citation type="submission" date="2016-10" db="EMBL/GenBank/DDBJ databases">
        <authorList>
            <person name="Varghese N."/>
            <person name="Submissions S."/>
        </authorList>
    </citation>
    <scope>NUCLEOTIDE SEQUENCE [LARGE SCALE GENOMIC DNA]</scope>
    <source>
        <strain evidence="2">CGMCC 1.10683</strain>
    </source>
</reference>
<dbReference type="SUPFAM" id="SSF48256">
    <property type="entry name" value="Citrate synthase"/>
    <property type="match status" value="1"/>
</dbReference>
<organism evidence="1 2">
    <name type="scientific">Brevundimonas viscosa</name>
    <dbReference type="NCBI Taxonomy" id="871741"/>
    <lineage>
        <taxon>Bacteria</taxon>
        <taxon>Pseudomonadati</taxon>
        <taxon>Pseudomonadota</taxon>
        <taxon>Alphaproteobacteria</taxon>
        <taxon>Caulobacterales</taxon>
        <taxon>Caulobacteraceae</taxon>
        <taxon>Brevundimonas</taxon>
    </lineage>
</organism>
<dbReference type="InterPro" id="IPR002020">
    <property type="entry name" value="Citrate_synthase"/>
</dbReference>
<dbReference type="InterPro" id="IPR036969">
    <property type="entry name" value="Citrate_synthase_sf"/>
</dbReference>
<dbReference type="SUPFAM" id="SSF46955">
    <property type="entry name" value="Putative DNA-binding domain"/>
    <property type="match status" value="1"/>
</dbReference>
<dbReference type="Gene3D" id="1.10.580.10">
    <property type="entry name" value="Citrate Synthase, domain 1"/>
    <property type="match status" value="1"/>
</dbReference>
<dbReference type="InterPro" id="IPR009061">
    <property type="entry name" value="DNA-bd_dom_put_sf"/>
</dbReference>
<gene>
    <name evidence="1" type="ORF">SAMN05192570_2976</name>
</gene>
<dbReference type="Proteomes" id="UP000198788">
    <property type="component" value="Unassembled WGS sequence"/>
</dbReference>
<name>A0A1I6T5H0_9CAUL</name>
<sequence>MSAEHDRWIGRGEALGRLGVKAQTLYAYVSRGRIAARPDPDDPRRSLYAARDIARLSGEAVAGDEAPQPAARSAAGRGEAELYSSVSVVVGDRLLYRGLDAVQLAETATLEDAARVLWGARAANPFAVLRPRVGATPGGSPRARLYAALARRAEEEPDLATGDAVALRVECARVLDEAVDAVAGPGPRLFLHQRLARTWKIPERDGHLVRRALVLAADPGYDPAILATRAAAAGGACPAAAALAGLAVVAASGPVAEMARAAGWIVAVRRQAFDAARRAQETGDLAGFGDPDWPRGDPRSAALLAAADLPPDLARAVRDGEAAAARPPGFALALAIVARRLELPREGAADLLMIGRLAGLLAHALDQIVDGSPIRARLRYVGPEPGAN</sequence>
<dbReference type="GO" id="GO:0046912">
    <property type="term" value="F:acyltransferase activity, acyl groups converted into alkyl on transfer"/>
    <property type="evidence" value="ECO:0007669"/>
    <property type="project" value="InterPro"/>
</dbReference>
<dbReference type="Pfam" id="PF00285">
    <property type="entry name" value="Citrate_synt"/>
    <property type="match status" value="1"/>
</dbReference>
<dbReference type="InterPro" id="IPR016142">
    <property type="entry name" value="Citrate_synth-like_lrg_a-sub"/>
</dbReference>
<accession>A0A1I6T5H0</accession>
<dbReference type="RefSeq" id="WP_092312592.1">
    <property type="nucleotide sequence ID" value="NZ_FOZV01000008.1"/>
</dbReference>
<dbReference type="AlphaFoldDB" id="A0A1I6T5H0"/>
<dbReference type="OrthoDB" id="9786046at2"/>